<dbReference type="eggNOG" id="COG0110">
    <property type="taxonomic scope" value="Bacteria"/>
</dbReference>
<dbReference type="HOGENOM" id="CLU_051638_5_0_6"/>
<dbReference type="RefSeq" id="WP_043256296.1">
    <property type="nucleotide sequence ID" value="NZ_HG322950.1"/>
</dbReference>
<dbReference type="Gene3D" id="2.160.10.10">
    <property type="entry name" value="Hexapeptide repeat proteins"/>
    <property type="match status" value="1"/>
</dbReference>
<evidence type="ECO:0000256" key="6">
    <source>
        <dbReference type="ARBA" id="ARBA00022679"/>
    </source>
</evidence>
<keyword evidence="4" id="KW-0444">Lipid biosynthesis</keyword>
<evidence type="ECO:0000256" key="9">
    <source>
        <dbReference type="ARBA" id="ARBA00023251"/>
    </source>
</evidence>
<dbReference type="InterPro" id="IPR011004">
    <property type="entry name" value="Trimer_LpxA-like_sf"/>
</dbReference>
<dbReference type="AlphaFoldDB" id="A0A024HQB7"/>
<evidence type="ECO:0000313" key="13">
    <source>
        <dbReference type="Proteomes" id="UP000025241"/>
    </source>
</evidence>
<organism evidence="12 13">
    <name type="scientific">Pseudomonas knackmussii (strain DSM 6978 / CCUG 54928 / LMG 23759 / B13)</name>
    <dbReference type="NCBI Taxonomy" id="1301098"/>
    <lineage>
        <taxon>Bacteria</taxon>
        <taxon>Pseudomonadati</taxon>
        <taxon>Pseudomonadota</taxon>
        <taxon>Gammaproteobacteria</taxon>
        <taxon>Pseudomonadales</taxon>
        <taxon>Pseudomonadaceae</taxon>
        <taxon>Pseudomonas</taxon>
    </lineage>
</organism>
<reference evidence="12 13" key="1">
    <citation type="submission" date="2013-03" db="EMBL/GenBank/DDBJ databases">
        <authorList>
            <person name="Linke B."/>
        </authorList>
    </citation>
    <scope>NUCLEOTIDE SEQUENCE [LARGE SCALE GENOMIC DNA]</scope>
    <source>
        <strain evidence="12 13">B13</strain>
    </source>
</reference>
<dbReference type="PATRIC" id="fig|1301098.3.peg.5543"/>
<comment type="catalytic activity">
    <reaction evidence="11">
        <text>chloramphenicol + acetyl-CoA = chloramphenicol 3-acetate + CoA</text>
        <dbReference type="Rhea" id="RHEA:18421"/>
        <dbReference type="ChEBI" id="CHEBI:16730"/>
        <dbReference type="ChEBI" id="CHEBI:17698"/>
        <dbReference type="ChEBI" id="CHEBI:57287"/>
        <dbReference type="ChEBI" id="CHEBI:57288"/>
        <dbReference type="EC" id="2.3.1.28"/>
    </reaction>
</comment>
<name>A0A024HQB7_PSEKB</name>
<evidence type="ECO:0000256" key="8">
    <source>
        <dbReference type="ARBA" id="ARBA00023098"/>
    </source>
</evidence>
<gene>
    <name evidence="12" type="ORF">PKB_5564</name>
</gene>
<dbReference type="InterPro" id="IPR018357">
    <property type="entry name" value="Hexapep_transf_CS"/>
</dbReference>
<keyword evidence="8" id="KW-0443">Lipid metabolism</keyword>
<dbReference type="Pfam" id="PF00132">
    <property type="entry name" value="Hexapep"/>
    <property type="match status" value="1"/>
</dbReference>
<dbReference type="EC" id="2.3.1.28" evidence="2"/>
<dbReference type="EMBL" id="HG322950">
    <property type="protein sequence ID" value="CDF86874.1"/>
    <property type="molecule type" value="Genomic_DNA"/>
</dbReference>
<keyword evidence="10" id="KW-0012">Acyltransferase</keyword>
<keyword evidence="9" id="KW-0046">Antibiotic resistance</keyword>
<evidence type="ECO:0000313" key="12">
    <source>
        <dbReference type="EMBL" id="CDF86874.1"/>
    </source>
</evidence>
<evidence type="ECO:0000256" key="5">
    <source>
        <dbReference type="ARBA" id="ARBA00022556"/>
    </source>
</evidence>
<dbReference type="PANTHER" id="PTHR43300">
    <property type="entry name" value="ACETYLTRANSFERASE"/>
    <property type="match status" value="1"/>
</dbReference>
<keyword evidence="7" id="KW-0677">Repeat</keyword>
<dbReference type="KEGG" id="pkc:PKB_5564"/>
<dbReference type="CDD" id="cd03349">
    <property type="entry name" value="LbH_XAT"/>
    <property type="match status" value="1"/>
</dbReference>
<dbReference type="GO" id="GO:0046677">
    <property type="term" value="P:response to antibiotic"/>
    <property type="evidence" value="ECO:0007669"/>
    <property type="project" value="UniProtKB-KW"/>
</dbReference>
<dbReference type="GO" id="GO:0009245">
    <property type="term" value="P:lipid A biosynthetic process"/>
    <property type="evidence" value="ECO:0007669"/>
    <property type="project" value="UniProtKB-KW"/>
</dbReference>
<evidence type="ECO:0000256" key="2">
    <source>
        <dbReference type="ARBA" id="ARBA00013235"/>
    </source>
</evidence>
<dbReference type="PANTHER" id="PTHR43300:SF12">
    <property type="entry name" value="CHLORAMPHENICOL ACETYLTRANSFERASE"/>
    <property type="match status" value="1"/>
</dbReference>
<dbReference type="GO" id="GO:0016020">
    <property type="term" value="C:membrane"/>
    <property type="evidence" value="ECO:0007669"/>
    <property type="project" value="GOC"/>
</dbReference>
<dbReference type="PROSITE" id="PS00101">
    <property type="entry name" value="HEXAPEP_TRANSFERASES"/>
    <property type="match status" value="1"/>
</dbReference>
<keyword evidence="13" id="KW-1185">Reference proteome</keyword>
<keyword evidence="6" id="KW-0808">Transferase</keyword>
<accession>A0A024HQB7</accession>
<comment type="similarity">
    <text evidence="1">Belongs to the transferase hexapeptide repeat family.</text>
</comment>
<reference evidence="12 13" key="2">
    <citation type="submission" date="2014-05" db="EMBL/GenBank/DDBJ databases">
        <title>Genome sequence of the 3-chlorobenzoate degrading bacterium Pseudomonas knackmussii B13 shows multiple evidence for horizontal gene transfer.</title>
        <authorList>
            <person name="Miyazaki R."/>
            <person name="Bertelli C."/>
            <person name="Falquet L."/>
            <person name="Robinson-Rechavi M."/>
            <person name="Gharib W."/>
            <person name="Roy S."/>
            <person name="Van der Meer J.R."/>
        </authorList>
    </citation>
    <scope>NUCLEOTIDE SEQUENCE [LARGE SCALE GENOMIC DNA]</scope>
    <source>
        <strain evidence="12 13">B13</strain>
    </source>
</reference>
<evidence type="ECO:0000256" key="4">
    <source>
        <dbReference type="ARBA" id="ARBA00022516"/>
    </source>
</evidence>
<evidence type="ECO:0000256" key="10">
    <source>
        <dbReference type="ARBA" id="ARBA00023315"/>
    </source>
</evidence>
<evidence type="ECO:0000256" key="11">
    <source>
        <dbReference type="ARBA" id="ARBA00047633"/>
    </source>
</evidence>
<evidence type="ECO:0000256" key="7">
    <source>
        <dbReference type="ARBA" id="ARBA00022737"/>
    </source>
</evidence>
<dbReference type="OrthoDB" id="9815592at2"/>
<evidence type="ECO:0000256" key="1">
    <source>
        <dbReference type="ARBA" id="ARBA00007274"/>
    </source>
</evidence>
<protein>
    <recommendedName>
        <fullName evidence="3">Chloramphenicol acetyltransferase</fullName>
        <ecNumber evidence="2">2.3.1.28</ecNumber>
    </recommendedName>
</protein>
<dbReference type="STRING" id="1301098.PKB_5564"/>
<proteinExistence type="inferred from homology"/>
<dbReference type="GO" id="GO:0008811">
    <property type="term" value="F:chloramphenicol O-acetyltransferase activity"/>
    <property type="evidence" value="ECO:0007669"/>
    <property type="project" value="UniProtKB-EC"/>
</dbReference>
<dbReference type="InterPro" id="IPR001451">
    <property type="entry name" value="Hexapep"/>
</dbReference>
<dbReference type="Proteomes" id="UP000025241">
    <property type="component" value="Chromosome I"/>
</dbReference>
<dbReference type="SUPFAM" id="SSF51161">
    <property type="entry name" value="Trimeric LpxA-like enzymes"/>
    <property type="match status" value="1"/>
</dbReference>
<evidence type="ECO:0000256" key="3">
    <source>
        <dbReference type="ARBA" id="ARBA00020291"/>
    </source>
</evidence>
<keyword evidence="5" id="KW-0441">Lipid A biosynthesis</keyword>
<dbReference type="InterPro" id="IPR050179">
    <property type="entry name" value="Trans_hexapeptide_repeat"/>
</dbReference>
<sequence>MNIIREVQINRRLKKALDHHQCRLSGGIKSLRDGAQLTLEPGVKIGKAKIYAPTLEVGAYTDVVSGCEFLDVARIGRYCSIATGVVIGQGRHSHPMDWLTTHNFPSNPKLLRRPTKRHAPLIPTVIGNDVWIGRDVLILDGVTVGTGSVIGAQSLVNKDVPPYAIVAGSPARVIRYRFSPEVIERLLASRWWELPLDALGELLLDDPEACLDALERQGPPPQLNPQKLQVRSKPWGVELLPT</sequence>